<organism evidence="6 7">
    <name type="scientific">Oleoguttula mirabilis</name>
    <dbReference type="NCBI Taxonomy" id="1507867"/>
    <lineage>
        <taxon>Eukaryota</taxon>
        <taxon>Fungi</taxon>
        <taxon>Dikarya</taxon>
        <taxon>Ascomycota</taxon>
        <taxon>Pezizomycotina</taxon>
        <taxon>Dothideomycetes</taxon>
        <taxon>Dothideomycetidae</taxon>
        <taxon>Mycosphaerellales</taxon>
        <taxon>Teratosphaeriaceae</taxon>
        <taxon>Oleoguttula</taxon>
    </lineage>
</organism>
<feature type="transmembrane region" description="Helical" evidence="5">
    <location>
        <begin position="199"/>
        <end position="219"/>
    </location>
</feature>
<dbReference type="AlphaFoldDB" id="A0AAV9JRK1"/>
<sequence>MPVNATAMLLKAEQTCTMPSFLHEAEAIINAWTFHKLISVIAAVTTILTLIISSTAICRHLCHYTVPNEQRQIVRILLTPLIFSILSFFSLCFYNAAAYLNPVAQLYEVFAVVAIFLLFLAFVCPDPVEYDSFFGSLERRSNRGSKAKKHSRGSLRWFYHIWIMVFQVLATRLACSIASWSVSASMCPLDPNLKDAKLAIQVIESIFTVVCLMAIIRFYRRLSPQLKEHNSMSKLVMFKLVIFIQIVQGPLFSGLVGGGVLTPTKHISYQDWSVGLPAFCTCCEMFLFSIVFLWPFTAKPYICSELEDAEKLDGRRHAGLGFFAALLHAINIWDVVSGALFLNKLVKMFSKDTCEEDNQQQHEELLNLRTAYREEMPPWRSSTSAGD</sequence>
<comment type="caution">
    <text evidence="6">The sequence shown here is derived from an EMBL/GenBank/DDBJ whole genome shotgun (WGS) entry which is preliminary data.</text>
</comment>
<dbReference type="Pfam" id="PF03619">
    <property type="entry name" value="Solute_trans_a"/>
    <property type="match status" value="1"/>
</dbReference>
<dbReference type="SMART" id="SM01417">
    <property type="entry name" value="Solute_trans_a"/>
    <property type="match status" value="1"/>
</dbReference>
<feature type="transmembrane region" description="Helical" evidence="5">
    <location>
        <begin position="73"/>
        <end position="97"/>
    </location>
</feature>
<dbReference type="PANTHER" id="PTHR23423">
    <property type="entry name" value="ORGANIC SOLUTE TRANSPORTER-RELATED"/>
    <property type="match status" value="1"/>
</dbReference>
<feature type="transmembrane region" description="Helical" evidence="5">
    <location>
        <begin position="103"/>
        <end position="124"/>
    </location>
</feature>
<feature type="transmembrane region" description="Helical" evidence="5">
    <location>
        <begin position="157"/>
        <end position="179"/>
    </location>
</feature>
<evidence type="ECO:0000256" key="3">
    <source>
        <dbReference type="ARBA" id="ARBA00022989"/>
    </source>
</evidence>
<proteinExistence type="predicted"/>
<accession>A0AAV9JRK1</accession>
<feature type="transmembrane region" description="Helical" evidence="5">
    <location>
        <begin position="240"/>
        <end position="262"/>
    </location>
</feature>
<name>A0AAV9JRK1_9PEZI</name>
<feature type="transmembrane region" description="Helical" evidence="5">
    <location>
        <begin position="37"/>
        <end position="61"/>
    </location>
</feature>
<evidence type="ECO:0000313" key="6">
    <source>
        <dbReference type="EMBL" id="KAK4548081.1"/>
    </source>
</evidence>
<evidence type="ECO:0000256" key="2">
    <source>
        <dbReference type="ARBA" id="ARBA00022692"/>
    </source>
</evidence>
<feature type="transmembrane region" description="Helical" evidence="5">
    <location>
        <begin position="318"/>
        <end position="342"/>
    </location>
</feature>
<dbReference type="EMBL" id="JAVFHQ010000009">
    <property type="protein sequence ID" value="KAK4548081.1"/>
    <property type="molecule type" value="Genomic_DNA"/>
</dbReference>
<keyword evidence="7" id="KW-1185">Reference proteome</keyword>
<evidence type="ECO:0000313" key="7">
    <source>
        <dbReference type="Proteomes" id="UP001324427"/>
    </source>
</evidence>
<evidence type="ECO:0000256" key="5">
    <source>
        <dbReference type="SAM" id="Phobius"/>
    </source>
</evidence>
<keyword evidence="4 5" id="KW-0472">Membrane</keyword>
<keyword evidence="3 5" id="KW-1133">Transmembrane helix</keyword>
<evidence type="ECO:0000256" key="1">
    <source>
        <dbReference type="ARBA" id="ARBA00004141"/>
    </source>
</evidence>
<gene>
    <name evidence="6" type="ORF">LTR36_010801</name>
</gene>
<reference evidence="6 7" key="1">
    <citation type="submission" date="2021-11" db="EMBL/GenBank/DDBJ databases">
        <title>Black yeast isolated from Biological Soil Crust.</title>
        <authorList>
            <person name="Kurbessoian T."/>
        </authorList>
    </citation>
    <scope>NUCLEOTIDE SEQUENCE [LARGE SCALE GENOMIC DNA]</scope>
    <source>
        <strain evidence="6 7">CCFEE 5522</strain>
    </source>
</reference>
<feature type="transmembrane region" description="Helical" evidence="5">
    <location>
        <begin position="274"/>
        <end position="297"/>
    </location>
</feature>
<protein>
    <submittedName>
        <fullName evidence="6">Uncharacterized protein</fullName>
    </submittedName>
</protein>
<comment type="subcellular location">
    <subcellularLocation>
        <location evidence="1">Membrane</location>
        <topology evidence="1">Multi-pass membrane protein</topology>
    </subcellularLocation>
</comment>
<keyword evidence="2 5" id="KW-0812">Transmembrane</keyword>
<dbReference type="GO" id="GO:0016020">
    <property type="term" value="C:membrane"/>
    <property type="evidence" value="ECO:0007669"/>
    <property type="project" value="UniProtKB-SubCell"/>
</dbReference>
<dbReference type="InterPro" id="IPR005178">
    <property type="entry name" value="Ostalpha/TMEM184C"/>
</dbReference>
<dbReference type="Proteomes" id="UP001324427">
    <property type="component" value="Unassembled WGS sequence"/>
</dbReference>
<evidence type="ECO:0000256" key="4">
    <source>
        <dbReference type="ARBA" id="ARBA00023136"/>
    </source>
</evidence>